<proteinExistence type="predicted"/>
<keyword evidence="2" id="KW-1133">Transmembrane helix</keyword>
<feature type="transmembrane region" description="Helical" evidence="2">
    <location>
        <begin position="44"/>
        <end position="67"/>
    </location>
</feature>
<evidence type="ECO:0000256" key="2">
    <source>
        <dbReference type="SAM" id="Phobius"/>
    </source>
</evidence>
<evidence type="ECO:0000256" key="1">
    <source>
        <dbReference type="SAM" id="MobiDB-lite"/>
    </source>
</evidence>
<protein>
    <submittedName>
        <fullName evidence="3">Uncharacterized protein</fullName>
    </submittedName>
</protein>
<accession>A0A0G4GIY2</accession>
<keyword evidence="2" id="KW-0812">Transmembrane</keyword>
<gene>
    <name evidence="3" type="ORF">Vbra_17931</name>
</gene>
<feature type="compositionally biased region" description="Low complexity" evidence="1">
    <location>
        <begin position="246"/>
        <end position="259"/>
    </location>
</feature>
<dbReference type="AlphaFoldDB" id="A0A0G4GIY2"/>
<dbReference type="InParanoid" id="A0A0G4GIY2"/>
<feature type="transmembrane region" description="Helical" evidence="2">
    <location>
        <begin position="79"/>
        <end position="101"/>
    </location>
</feature>
<evidence type="ECO:0000313" key="3">
    <source>
        <dbReference type="EMBL" id="CEM29785.1"/>
    </source>
</evidence>
<dbReference type="EMBL" id="CDMY01000680">
    <property type="protein sequence ID" value="CEM29785.1"/>
    <property type="molecule type" value="Genomic_DNA"/>
</dbReference>
<dbReference type="VEuPathDB" id="CryptoDB:Vbra_17931"/>
<dbReference type="Proteomes" id="UP000041254">
    <property type="component" value="Unassembled WGS sequence"/>
</dbReference>
<organism evidence="3 4">
    <name type="scientific">Vitrella brassicaformis (strain CCMP3155)</name>
    <dbReference type="NCBI Taxonomy" id="1169540"/>
    <lineage>
        <taxon>Eukaryota</taxon>
        <taxon>Sar</taxon>
        <taxon>Alveolata</taxon>
        <taxon>Colpodellida</taxon>
        <taxon>Vitrellaceae</taxon>
        <taxon>Vitrella</taxon>
    </lineage>
</organism>
<feature type="region of interest" description="Disordered" evidence="1">
    <location>
        <begin position="243"/>
        <end position="280"/>
    </location>
</feature>
<feature type="compositionally biased region" description="Basic and acidic residues" evidence="1">
    <location>
        <begin position="269"/>
        <end position="280"/>
    </location>
</feature>
<evidence type="ECO:0000313" key="4">
    <source>
        <dbReference type="Proteomes" id="UP000041254"/>
    </source>
</evidence>
<keyword evidence="2" id="KW-0472">Membrane</keyword>
<reference evidence="3 4" key="1">
    <citation type="submission" date="2014-11" db="EMBL/GenBank/DDBJ databases">
        <authorList>
            <person name="Zhu J."/>
            <person name="Qi W."/>
            <person name="Song R."/>
        </authorList>
    </citation>
    <scope>NUCLEOTIDE SEQUENCE [LARGE SCALE GENOMIC DNA]</scope>
</reference>
<sequence>MLLWWCTWRWRNTYGGPARLPIILSGGATQTYPIWTSTSEKLAYGWYLGLWLIFSTWVLLGASAAAVHTRDVVLESTDAVQIAGHVVLTFLWAAIGAGMFVRAVFGVLETPLVVLRTEDAFELKTVAFRKTLKFTDITAIEPIGTWSCFLCCFLPIFNVPCVRPQRFGTVTDTRGGVMLRTGSFWKRPFVFSPACGTVAFMDHNRGYVWGASAPLVEHAAPFVNLHHPSMRQQMAVQAMTVGPVQGTTSGTDDGAASTASGGGETEMTDVSKGEGSDYRV</sequence>
<name>A0A0G4GIY2_VITBC</name>
<keyword evidence="4" id="KW-1185">Reference proteome</keyword>